<feature type="modified residue" description="N6-(pyridoxal phosphate)lysine" evidence="4">
    <location>
        <position position="84"/>
    </location>
</feature>
<dbReference type="AlphaFoldDB" id="A0AAV1LGG3"/>
<comment type="caution">
    <text evidence="7">The sequence shown here is derived from an EMBL/GenBank/DDBJ whole genome shotgun (WGS) entry which is preliminary data.</text>
</comment>
<keyword evidence="3" id="KW-0413">Isomerase</keyword>
<evidence type="ECO:0000313" key="8">
    <source>
        <dbReference type="Proteomes" id="UP001314205"/>
    </source>
</evidence>
<dbReference type="NCBIfam" id="TIGR00492">
    <property type="entry name" value="alr"/>
    <property type="match status" value="1"/>
</dbReference>
<feature type="binding site" evidence="5">
    <location>
        <position position="182"/>
    </location>
    <ligand>
        <name>substrate</name>
    </ligand>
</feature>
<dbReference type="HAMAP" id="MF_01201">
    <property type="entry name" value="Ala_racemase"/>
    <property type="match status" value="1"/>
</dbReference>
<dbReference type="Proteomes" id="UP001314205">
    <property type="component" value="Unassembled WGS sequence"/>
</dbReference>
<dbReference type="InterPro" id="IPR001608">
    <property type="entry name" value="Ala_racemase_N"/>
</dbReference>
<dbReference type="PRINTS" id="PR00992">
    <property type="entry name" value="ALARACEMASE"/>
</dbReference>
<feature type="domain" description="Alanine racemase C-terminal" evidence="6">
    <location>
        <begin position="289"/>
        <end position="414"/>
    </location>
</feature>
<evidence type="ECO:0000256" key="5">
    <source>
        <dbReference type="PIRSR" id="PIRSR600821-52"/>
    </source>
</evidence>
<dbReference type="SMART" id="SM01005">
    <property type="entry name" value="Ala_racemase_C"/>
    <property type="match status" value="1"/>
</dbReference>
<dbReference type="FunFam" id="2.40.37.10:FF:000006">
    <property type="entry name" value="Alanine racemase"/>
    <property type="match status" value="1"/>
</dbReference>
<protein>
    <recommendedName>
        <fullName evidence="6">Alanine racemase C-terminal domain-containing protein</fullName>
    </recommendedName>
</protein>
<dbReference type="GO" id="GO:0030632">
    <property type="term" value="P:D-alanine biosynthetic process"/>
    <property type="evidence" value="ECO:0007669"/>
    <property type="project" value="TreeGrafter"/>
</dbReference>
<dbReference type="FunFam" id="3.20.20.10:FF:000002">
    <property type="entry name" value="Alanine racemase"/>
    <property type="match status" value="1"/>
</dbReference>
<keyword evidence="2 4" id="KW-0663">Pyridoxal phosphate</keyword>
<evidence type="ECO:0000256" key="4">
    <source>
        <dbReference type="PIRSR" id="PIRSR600821-50"/>
    </source>
</evidence>
<dbReference type="InterPro" id="IPR000821">
    <property type="entry name" value="Ala_racemase"/>
</dbReference>
<dbReference type="GO" id="GO:0030170">
    <property type="term" value="F:pyridoxal phosphate binding"/>
    <property type="evidence" value="ECO:0007669"/>
    <property type="project" value="TreeGrafter"/>
</dbReference>
<evidence type="ECO:0000256" key="2">
    <source>
        <dbReference type="ARBA" id="ARBA00022898"/>
    </source>
</evidence>
<comment type="cofactor">
    <cofactor evidence="1 4">
        <name>pyridoxal 5'-phosphate</name>
        <dbReference type="ChEBI" id="CHEBI:597326"/>
    </cofactor>
</comment>
<name>A0AAV1LGG3_9NEOP</name>
<dbReference type="InterPro" id="IPR009006">
    <property type="entry name" value="Ala_racemase/Decarboxylase_C"/>
</dbReference>
<keyword evidence="8" id="KW-1185">Reference proteome</keyword>
<organism evidence="7 8">
    <name type="scientific">Parnassius mnemosyne</name>
    <name type="common">clouded apollo</name>
    <dbReference type="NCBI Taxonomy" id="213953"/>
    <lineage>
        <taxon>Eukaryota</taxon>
        <taxon>Metazoa</taxon>
        <taxon>Ecdysozoa</taxon>
        <taxon>Arthropoda</taxon>
        <taxon>Hexapoda</taxon>
        <taxon>Insecta</taxon>
        <taxon>Pterygota</taxon>
        <taxon>Neoptera</taxon>
        <taxon>Endopterygota</taxon>
        <taxon>Lepidoptera</taxon>
        <taxon>Glossata</taxon>
        <taxon>Ditrysia</taxon>
        <taxon>Papilionoidea</taxon>
        <taxon>Papilionidae</taxon>
        <taxon>Parnassiinae</taxon>
        <taxon>Parnassini</taxon>
        <taxon>Parnassius</taxon>
        <taxon>Driopa</taxon>
    </lineage>
</organism>
<dbReference type="Pfam" id="PF01168">
    <property type="entry name" value="Ala_racemase_N"/>
    <property type="match status" value="1"/>
</dbReference>
<dbReference type="InterPro" id="IPR029066">
    <property type="entry name" value="PLP-binding_barrel"/>
</dbReference>
<gene>
    <name evidence="7" type="ORF">PARMNEM_LOCUS14092</name>
</gene>
<dbReference type="EMBL" id="CAVLGL010000090">
    <property type="protein sequence ID" value="CAK1594473.1"/>
    <property type="molecule type" value="Genomic_DNA"/>
</dbReference>
<dbReference type="SUPFAM" id="SSF51419">
    <property type="entry name" value="PLP-binding barrel"/>
    <property type="match status" value="1"/>
</dbReference>
<dbReference type="CDD" id="cd00430">
    <property type="entry name" value="PLPDE_III_AR"/>
    <property type="match status" value="1"/>
</dbReference>
<proteinExistence type="inferred from homology"/>
<dbReference type="GO" id="GO:0008784">
    <property type="term" value="F:alanine racemase activity"/>
    <property type="evidence" value="ECO:0007669"/>
    <property type="project" value="InterPro"/>
</dbReference>
<dbReference type="InterPro" id="IPR011079">
    <property type="entry name" value="Ala_racemase_C"/>
</dbReference>
<evidence type="ECO:0000259" key="6">
    <source>
        <dbReference type="SMART" id="SM01005"/>
    </source>
</evidence>
<dbReference type="PANTHER" id="PTHR30511:SF0">
    <property type="entry name" value="ALANINE RACEMASE, CATABOLIC-RELATED"/>
    <property type="match status" value="1"/>
</dbReference>
<dbReference type="Gene3D" id="3.20.20.10">
    <property type="entry name" value="Alanine racemase"/>
    <property type="match status" value="1"/>
</dbReference>
<dbReference type="InterPro" id="IPR020622">
    <property type="entry name" value="Ala_racemase_pyridoxalP-BS"/>
</dbReference>
<dbReference type="GO" id="GO:0005829">
    <property type="term" value="C:cytosol"/>
    <property type="evidence" value="ECO:0007669"/>
    <property type="project" value="TreeGrafter"/>
</dbReference>
<feature type="binding site" evidence="5">
    <location>
        <position position="357"/>
    </location>
    <ligand>
        <name>substrate</name>
    </ligand>
</feature>
<dbReference type="PANTHER" id="PTHR30511">
    <property type="entry name" value="ALANINE RACEMASE"/>
    <property type="match status" value="1"/>
</dbReference>
<evidence type="ECO:0000256" key="3">
    <source>
        <dbReference type="ARBA" id="ARBA00023235"/>
    </source>
</evidence>
<dbReference type="PROSITE" id="PS00395">
    <property type="entry name" value="ALANINE_RACEMASE"/>
    <property type="match status" value="1"/>
</dbReference>
<dbReference type="Pfam" id="PF00842">
    <property type="entry name" value="Ala_racemase_C"/>
    <property type="match status" value="1"/>
</dbReference>
<dbReference type="Gene3D" id="2.40.37.10">
    <property type="entry name" value="Lyase, Ornithine Decarboxylase, Chain A, domain 1"/>
    <property type="match status" value="1"/>
</dbReference>
<accession>A0AAV1LGG3</accession>
<sequence>MISTVFVFVICKLYLLKGYSRSRHEQSLLPNCLPISAHAHLFIGSGLRKHRKTYARISKKAIQHNLKNEQARLGANCELFAVVKADGYGHGAVEIAKVARDAGVTGFCVALLGEALELRQAGIREPILILGIVDVAYVAIIAAEKLSVTVGSLEWLKKAKLKMKNQNNSLRIHIALDTGMGRIGFRTVSELTEAENTVSDSKLFEFEGVYTHFATADESDETKFNKQLEIFNKLINKLKNKPRFIHVANSATALWHQQIPTNLVRYGIAMYGLNPSGHALISPVSLEPAMELISELIQVKEIQPGDTVSYGATYEATDCEWVGTIPIGYADGWRRSLQGQTVLVDGQRCEIIGRVCMDQCMIRLPKEYPVGTTVVLVGKSGTDQVTMEELAEHLDTINYEIICGITLRVPRIYV</sequence>
<dbReference type="SUPFAM" id="SSF50621">
    <property type="entry name" value="Alanine racemase C-terminal domain-like"/>
    <property type="match status" value="1"/>
</dbReference>
<reference evidence="7 8" key="1">
    <citation type="submission" date="2023-11" db="EMBL/GenBank/DDBJ databases">
        <authorList>
            <person name="Hedman E."/>
            <person name="Englund M."/>
            <person name="Stromberg M."/>
            <person name="Nyberg Akerstrom W."/>
            <person name="Nylinder S."/>
            <person name="Jareborg N."/>
            <person name="Kallberg Y."/>
            <person name="Kronander E."/>
        </authorList>
    </citation>
    <scope>NUCLEOTIDE SEQUENCE [LARGE SCALE GENOMIC DNA]</scope>
</reference>
<evidence type="ECO:0000256" key="1">
    <source>
        <dbReference type="ARBA" id="ARBA00001933"/>
    </source>
</evidence>
<evidence type="ECO:0000313" key="7">
    <source>
        <dbReference type="EMBL" id="CAK1594473.1"/>
    </source>
</evidence>